<protein>
    <recommendedName>
        <fullName evidence="2">CBM-cenC domain-containing protein</fullName>
    </recommendedName>
</protein>
<evidence type="ECO:0000313" key="3">
    <source>
        <dbReference type="EMBL" id="GAA3957595.1"/>
    </source>
</evidence>
<proteinExistence type="predicted"/>
<dbReference type="SUPFAM" id="SSF49785">
    <property type="entry name" value="Galactose-binding domain-like"/>
    <property type="match status" value="1"/>
</dbReference>
<accession>A0ABP7P0G6</accession>
<evidence type="ECO:0000259" key="2">
    <source>
        <dbReference type="Pfam" id="PF02018"/>
    </source>
</evidence>
<dbReference type="Gene3D" id="2.60.120.260">
    <property type="entry name" value="Galactose-binding domain-like"/>
    <property type="match status" value="1"/>
</dbReference>
<sequence>MLTSCAKKDDALTKGIAITHNDFESVLGWNGNTDGSVTTERAHSGKYALAVGPQAEYSYTYSSILGKMSTAKIRTITLSAWVWVPSDQVPGSLVLAIAHSPERSTPVFYGDISLAKEVKKFKEWQQVSRTFTLPDSIQDTNQLKCYLWRAGNSENVYADDIALRIEN</sequence>
<keyword evidence="1" id="KW-0378">Hydrolase</keyword>
<reference evidence="4" key="1">
    <citation type="journal article" date="2019" name="Int. J. Syst. Evol. Microbiol.">
        <title>The Global Catalogue of Microorganisms (GCM) 10K type strain sequencing project: providing services to taxonomists for standard genome sequencing and annotation.</title>
        <authorList>
            <consortium name="The Broad Institute Genomics Platform"/>
            <consortium name="The Broad Institute Genome Sequencing Center for Infectious Disease"/>
            <person name="Wu L."/>
            <person name="Ma J."/>
        </authorList>
    </citation>
    <scope>NUCLEOTIDE SEQUENCE [LARGE SCALE GENOMIC DNA]</scope>
    <source>
        <strain evidence="4">JCM 17217</strain>
    </source>
</reference>
<evidence type="ECO:0000313" key="4">
    <source>
        <dbReference type="Proteomes" id="UP001501556"/>
    </source>
</evidence>
<dbReference type="EMBL" id="BAABDI010000001">
    <property type="protein sequence ID" value="GAA3957595.1"/>
    <property type="molecule type" value="Genomic_DNA"/>
</dbReference>
<gene>
    <name evidence="3" type="ORF">GCM10022407_01220</name>
</gene>
<feature type="domain" description="CBM-cenC" evidence="2">
    <location>
        <begin position="18"/>
        <end position="142"/>
    </location>
</feature>
<name>A0ABP7P0G6_9BACT</name>
<evidence type="ECO:0000256" key="1">
    <source>
        <dbReference type="ARBA" id="ARBA00022801"/>
    </source>
</evidence>
<dbReference type="Proteomes" id="UP001501556">
    <property type="component" value="Unassembled WGS sequence"/>
</dbReference>
<dbReference type="InterPro" id="IPR008979">
    <property type="entry name" value="Galactose-bd-like_sf"/>
</dbReference>
<organism evidence="3 4">
    <name type="scientific">Hymenobacter antarcticus</name>
    <dbReference type="NCBI Taxonomy" id="486270"/>
    <lineage>
        <taxon>Bacteria</taxon>
        <taxon>Pseudomonadati</taxon>
        <taxon>Bacteroidota</taxon>
        <taxon>Cytophagia</taxon>
        <taxon>Cytophagales</taxon>
        <taxon>Hymenobacteraceae</taxon>
        <taxon>Hymenobacter</taxon>
    </lineage>
</organism>
<keyword evidence="4" id="KW-1185">Reference proteome</keyword>
<comment type="caution">
    <text evidence="3">The sequence shown here is derived from an EMBL/GenBank/DDBJ whole genome shotgun (WGS) entry which is preliminary data.</text>
</comment>
<dbReference type="InterPro" id="IPR003305">
    <property type="entry name" value="CenC_carb-bd"/>
</dbReference>
<dbReference type="Pfam" id="PF02018">
    <property type="entry name" value="CBM_4_9"/>
    <property type="match status" value="1"/>
</dbReference>